<keyword evidence="2" id="KW-1185">Reference proteome</keyword>
<evidence type="ECO:0000313" key="2">
    <source>
        <dbReference type="Proteomes" id="UP001227543"/>
    </source>
</evidence>
<accession>A0ABQ9R4V6</accession>
<dbReference type="GeneID" id="85409019"/>
<organism evidence="1 2">
    <name type="scientific">Colletotrichum tamarilloi</name>
    <dbReference type="NCBI Taxonomy" id="1209934"/>
    <lineage>
        <taxon>Eukaryota</taxon>
        <taxon>Fungi</taxon>
        <taxon>Dikarya</taxon>
        <taxon>Ascomycota</taxon>
        <taxon>Pezizomycotina</taxon>
        <taxon>Sordariomycetes</taxon>
        <taxon>Hypocreomycetidae</taxon>
        <taxon>Glomerellales</taxon>
        <taxon>Glomerellaceae</taxon>
        <taxon>Colletotrichum</taxon>
        <taxon>Colletotrichum acutatum species complex</taxon>
    </lineage>
</organism>
<evidence type="ECO:0000313" key="1">
    <source>
        <dbReference type="EMBL" id="KAK1494748.1"/>
    </source>
</evidence>
<gene>
    <name evidence="1" type="ORF">CTAM01_08761</name>
</gene>
<dbReference type="EMBL" id="MLFU01000032">
    <property type="protein sequence ID" value="KAK1494748.1"/>
    <property type="molecule type" value="Genomic_DNA"/>
</dbReference>
<reference evidence="1 2" key="1">
    <citation type="submission" date="2016-10" db="EMBL/GenBank/DDBJ databases">
        <title>The genome sequence of Colletotrichum fioriniae PJ7.</title>
        <authorList>
            <person name="Baroncelli R."/>
        </authorList>
    </citation>
    <scope>NUCLEOTIDE SEQUENCE [LARGE SCALE GENOMIC DNA]</scope>
    <source>
        <strain evidence="1 2">Tom-12</strain>
    </source>
</reference>
<name>A0ABQ9R4V6_9PEZI</name>
<dbReference type="Proteomes" id="UP001227543">
    <property type="component" value="Unassembled WGS sequence"/>
</dbReference>
<sequence length="45" mass="5460">MGFDEQRSNSRPWRVSDAPVKYIDLLKRQLLGLRSKLSRWREKSR</sequence>
<comment type="caution">
    <text evidence="1">The sequence shown here is derived from an EMBL/GenBank/DDBJ whole genome shotgun (WGS) entry which is preliminary data.</text>
</comment>
<protein>
    <submittedName>
        <fullName evidence="1">Uncharacterized protein</fullName>
    </submittedName>
</protein>
<proteinExistence type="predicted"/>
<dbReference type="RefSeq" id="XP_060380472.1">
    <property type="nucleotide sequence ID" value="XM_060524781.1"/>
</dbReference>